<keyword evidence="6" id="KW-1185">Reference proteome</keyword>
<evidence type="ECO:0000256" key="1">
    <source>
        <dbReference type="ARBA" id="ARBA00023015"/>
    </source>
</evidence>
<keyword evidence="3" id="KW-0804">Transcription</keyword>
<dbReference type="PROSITE" id="PS00041">
    <property type="entry name" value="HTH_ARAC_FAMILY_1"/>
    <property type="match status" value="1"/>
</dbReference>
<dbReference type="InterPro" id="IPR009057">
    <property type="entry name" value="Homeodomain-like_sf"/>
</dbReference>
<dbReference type="PROSITE" id="PS01124">
    <property type="entry name" value="HTH_ARAC_FAMILY_2"/>
    <property type="match status" value="1"/>
</dbReference>
<dbReference type="EMBL" id="FSRA01000001">
    <property type="protein sequence ID" value="SIN73591.1"/>
    <property type="molecule type" value="Genomic_DNA"/>
</dbReference>
<dbReference type="RefSeq" id="WP_074238215.1">
    <property type="nucleotide sequence ID" value="NZ_FSRA01000001.1"/>
</dbReference>
<dbReference type="CDD" id="cd06976">
    <property type="entry name" value="cupin_MtlR-like_N"/>
    <property type="match status" value="1"/>
</dbReference>
<evidence type="ECO:0000259" key="4">
    <source>
        <dbReference type="PROSITE" id="PS01124"/>
    </source>
</evidence>
<dbReference type="SUPFAM" id="SSF51182">
    <property type="entry name" value="RmlC-like cupins"/>
    <property type="match status" value="1"/>
</dbReference>
<dbReference type="SUPFAM" id="SSF46689">
    <property type="entry name" value="Homeodomain-like"/>
    <property type="match status" value="2"/>
</dbReference>
<dbReference type="OrthoDB" id="745435at2"/>
<dbReference type="Gene3D" id="2.60.120.10">
    <property type="entry name" value="Jelly Rolls"/>
    <property type="match status" value="1"/>
</dbReference>
<dbReference type="Proteomes" id="UP000185003">
    <property type="component" value="Unassembled WGS sequence"/>
</dbReference>
<evidence type="ECO:0000256" key="2">
    <source>
        <dbReference type="ARBA" id="ARBA00023125"/>
    </source>
</evidence>
<dbReference type="Pfam" id="PF12833">
    <property type="entry name" value="HTH_18"/>
    <property type="match status" value="1"/>
</dbReference>
<dbReference type="PANTHER" id="PTHR43280">
    <property type="entry name" value="ARAC-FAMILY TRANSCRIPTIONAL REGULATOR"/>
    <property type="match status" value="1"/>
</dbReference>
<proteinExistence type="predicted"/>
<evidence type="ECO:0000313" key="6">
    <source>
        <dbReference type="Proteomes" id="UP000185003"/>
    </source>
</evidence>
<keyword evidence="2 5" id="KW-0238">DNA-binding</keyword>
<keyword evidence="1" id="KW-0805">Transcription regulation</keyword>
<evidence type="ECO:0000313" key="5">
    <source>
        <dbReference type="EMBL" id="SIN73591.1"/>
    </source>
</evidence>
<organism evidence="5 6">
    <name type="scientific">Chitinophaga niabensis</name>
    <dbReference type="NCBI Taxonomy" id="536979"/>
    <lineage>
        <taxon>Bacteria</taxon>
        <taxon>Pseudomonadati</taxon>
        <taxon>Bacteroidota</taxon>
        <taxon>Chitinophagia</taxon>
        <taxon>Chitinophagales</taxon>
        <taxon>Chitinophagaceae</taxon>
        <taxon>Chitinophaga</taxon>
    </lineage>
</organism>
<dbReference type="Gene3D" id="1.10.10.60">
    <property type="entry name" value="Homeodomain-like"/>
    <property type="match status" value="2"/>
</dbReference>
<sequence>MLKASYEVLQPPGNHSFLVRTFGRTGFTAPYHFHPEYELTWIVKGNGKRYAGSNMAGFSDGDLVLLGPNVPHCWKLQPTGKNRSVARSVVIQFTADFLGNDFFSRAELANIHQLFQRSSSGIQFIKSTPPLVQEQIKQLTEEKNNFKQLIRLLEILQQLAVSKEYVLLDQQRLIAELSPSNQTRINPIFAYLVENFRREVSLNKAAAIAGMTPNAFCKYFKRITRKTFMETVIEYRINYATQQLIQSDKTISAICFDSGFGDISHFYKMFKAKMQVSPLHYRQQFGAF</sequence>
<dbReference type="InterPro" id="IPR011051">
    <property type="entry name" value="RmlC_Cupin_sf"/>
</dbReference>
<dbReference type="STRING" id="536979.SAMN04488055_1035"/>
<reference evidence="5 6" key="1">
    <citation type="submission" date="2016-11" db="EMBL/GenBank/DDBJ databases">
        <authorList>
            <person name="Jaros S."/>
            <person name="Januszkiewicz K."/>
            <person name="Wedrychowicz H."/>
        </authorList>
    </citation>
    <scope>NUCLEOTIDE SEQUENCE [LARGE SCALE GENOMIC DNA]</scope>
    <source>
        <strain evidence="5 6">DSM 24787</strain>
    </source>
</reference>
<dbReference type="SMART" id="SM00342">
    <property type="entry name" value="HTH_ARAC"/>
    <property type="match status" value="1"/>
</dbReference>
<dbReference type="AlphaFoldDB" id="A0A1N6DS27"/>
<dbReference type="PANTHER" id="PTHR43280:SF34">
    <property type="entry name" value="ARAC-FAMILY TRANSCRIPTIONAL REGULATOR"/>
    <property type="match status" value="1"/>
</dbReference>
<name>A0A1N6DS27_9BACT</name>
<dbReference type="GO" id="GO:0043565">
    <property type="term" value="F:sequence-specific DNA binding"/>
    <property type="evidence" value="ECO:0007669"/>
    <property type="project" value="InterPro"/>
</dbReference>
<evidence type="ECO:0000256" key="3">
    <source>
        <dbReference type="ARBA" id="ARBA00023163"/>
    </source>
</evidence>
<gene>
    <name evidence="5" type="ORF">SAMN04488055_1035</name>
</gene>
<dbReference type="InterPro" id="IPR014710">
    <property type="entry name" value="RmlC-like_jellyroll"/>
</dbReference>
<feature type="domain" description="HTH araC/xylS-type" evidence="4">
    <location>
        <begin position="186"/>
        <end position="284"/>
    </location>
</feature>
<dbReference type="InterPro" id="IPR018062">
    <property type="entry name" value="HTH_AraC-typ_CS"/>
</dbReference>
<dbReference type="GO" id="GO:0003700">
    <property type="term" value="F:DNA-binding transcription factor activity"/>
    <property type="evidence" value="ECO:0007669"/>
    <property type="project" value="InterPro"/>
</dbReference>
<dbReference type="InterPro" id="IPR018060">
    <property type="entry name" value="HTH_AraC"/>
</dbReference>
<accession>A0A1N6DS27</accession>
<protein>
    <submittedName>
        <fullName evidence="5">AraC-type DNA-binding protein</fullName>
    </submittedName>
</protein>